<evidence type="ECO:0000313" key="2">
    <source>
        <dbReference type="EMBL" id="ANB17878.1"/>
    </source>
</evidence>
<dbReference type="GO" id="GO:0016740">
    <property type="term" value="F:transferase activity"/>
    <property type="evidence" value="ECO:0007669"/>
    <property type="project" value="UniProtKB-KW"/>
</dbReference>
<dbReference type="OrthoDB" id="9809275at2"/>
<dbReference type="EMBL" id="CP015249">
    <property type="protein sequence ID" value="ANB17878.1"/>
    <property type="molecule type" value="Genomic_DNA"/>
</dbReference>
<accession>A0A160DTY7</accession>
<dbReference type="AlphaFoldDB" id="A0A160DTY7"/>
<dbReference type="PATRIC" id="fig|1300342.3.peg.1813"/>
<proteinExistence type="predicted"/>
<dbReference type="InterPro" id="IPR011009">
    <property type="entry name" value="Kinase-like_dom_sf"/>
</dbReference>
<dbReference type="SUPFAM" id="SSF56112">
    <property type="entry name" value="Protein kinase-like (PK-like)"/>
    <property type="match status" value="1"/>
</dbReference>
<dbReference type="Gene3D" id="3.90.1200.10">
    <property type="match status" value="1"/>
</dbReference>
<evidence type="ECO:0000313" key="3">
    <source>
        <dbReference type="Proteomes" id="UP000076830"/>
    </source>
</evidence>
<reference evidence="2 3" key="1">
    <citation type="submission" date="2016-04" db="EMBL/GenBank/DDBJ databases">
        <title>Complete genome sequence of Dokdonella koreensis DS-123T.</title>
        <authorList>
            <person name="Kim J.F."/>
            <person name="Lee H."/>
            <person name="Kwak M.-J."/>
        </authorList>
    </citation>
    <scope>NUCLEOTIDE SEQUENCE [LARGE SCALE GENOMIC DNA]</scope>
    <source>
        <strain evidence="2 3">DS-123</strain>
    </source>
</reference>
<organism evidence="2 3">
    <name type="scientific">Dokdonella koreensis DS-123</name>
    <dbReference type="NCBI Taxonomy" id="1300342"/>
    <lineage>
        <taxon>Bacteria</taxon>
        <taxon>Pseudomonadati</taxon>
        <taxon>Pseudomonadota</taxon>
        <taxon>Gammaproteobacteria</taxon>
        <taxon>Lysobacterales</taxon>
        <taxon>Rhodanobacteraceae</taxon>
        <taxon>Dokdonella</taxon>
    </lineage>
</organism>
<dbReference type="InterPro" id="IPR002575">
    <property type="entry name" value="Aminoglycoside_PTrfase"/>
</dbReference>
<keyword evidence="2" id="KW-0808">Transferase</keyword>
<dbReference type="KEGG" id="dko:I596_1855"/>
<dbReference type="Pfam" id="PF01636">
    <property type="entry name" value="APH"/>
    <property type="match status" value="1"/>
</dbReference>
<protein>
    <submittedName>
        <fullName evidence="2">Aminoglycoside phosphotransferase</fullName>
    </submittedName>
</protein>
<gene>
    <name evidence="2" type="ORF">I596_1855</name>
</gene>
<name>A0A160DTY7_9GAMM</name>
<dbReference type="STRING" id="1300342.I596_1855"/>
<dbReference type="RefSeq" id="WP_067646479.1">
    <property type="nucleotide sequence ID" value="NZ_CP015249.1"/>
</dbReference>
<evidence type="ECO:0000259" key="1">
    <source>
        <dbReference type="Pfam" id="PF01636"/>
    </source>
</evidence>
<sequence length="333" mass="37295">MPPIADRHQALHRFVADHLPAGTFRIVPASADLGYRSYWRVHATGQPSRIVMDAPPDKVECGPFLRVAGLLRTAGLNVPEILAEDLDQGFLLMSDLGERTCLETIQAGADPAPHIAAAIVELVRLQRMAPPDWLPPYGRALLEQELDLFPDWYLARHCGVTLDGADRAAWQDARERLVSAALAQPQVLVHRDYMLRNLMPPVGSADVPGVLDFQDACVGPIAYDPLSLVKDAFASWPAAAVEDWLRSYHAQARAGRLPVPEWEPFRRDVDWIGIQRHLKVIGVFTRVNYRDGKPKYLTDTPRFFRYLFEVLPVYPELAGLEQLLRRYAPADAA</sequence>
<dbReference type="Gene3D" id="3.30.200.20">
    <property type="entry name" value="Phosphorylase Kinase, domain 1"/>
    <property type="match status" value="1"/>
</dbReference>
<dbReference type="Proteomes" id="UP000076830">
    <property type="component" value="Chromosome"/>
</dbReference>
<feature type="domain" description="Aminoglycoside phosphotransferase" evidence="1">
    <location>
        <begin position="28"/>
        <end position="254"/>
    </location>
</feature>
<keyword evidence="3" id="KW-1185">Reference proteome</keyword>